<gene>
    <name evidence="2" type="ORF">ACFPTR_02035</name>
</gene>
<reference evidence="3" key="1">
    <citation type="journal article" date="2019" name="Int. J. Syst. Evol. Microbiol.">
        <title>The Global Catalogue of Microorganisms (GCM) 10K type strain sequencing project: providing services to taxonomists for standard genome sequencing and annotation.</title>
        <authorList>
            <consortium name="The Broad Institute Genomics Platform"/>
            <consortium name="The Broad Institute Genome Sequencing Center for Infectious Disease"/>
            <person name="Wu L."/>
            <person name="Ma J."/>
        </authorList>
    </citation>
    <scope>NUCLEOTIDE SEQUENCE [LARGE SCALE GENOMIC DNA]</scope>
    <source>
        <strain evidence="3">CGMCC 1.15790</strain>
    </source>
</reference>
<dbReference type="EMBL" id="JBHSPF010000012">
    <property type="protein sequence ID" value="MFC5627678.1"/>
    <property type="molecule type" value="Genomic_DNA"/>
</dbReference>
<dbReference type="Gene3D" id="2.40.10.220">
    <property type="entry name" value="predicted glycosyltransferase like domains"/>
    <property type="match status" value="1"/>
</dbReference>
<feature type="domain" description="PilZ" evidence="1">
    <location>
        <begin position="15"/>
        <end position="112"/>
    </location>
</feature>
<evidence type="ECO:0000313" key="3">
    <source>
        <dbReference type="Proteomes" id="UP001596143"/>
    </source>
</evidence>
<dbReference type="RefSeq" id="WP_270895279.1">
    <property type="nucleotide sequence ID" value="NZ_JBHSPF010000012.1"/>
</dbReference>
<dbReference type="InterPro" id="IPR009875">
    <property type="entry name" value="PilZ_domain"/>
</dbReference>
<protein>
    <submittedName>
        <fullName evidence="2">PilZ domain-containing protein</fullName>
    </submittedName>
</protein>
<organism evidence="2 3">
    <name type="scientific">Aliibacillus thermotolerans</name>
    <dbReference type="NCBI Taxonomy" id="1834418"/>
    <lineage>
        <taxon>Bacteria</taxon>
        <taxon>Bacillati</taxon>
        <taxon>Bacillota</taxon>
        <taxon>Bacilli</taxon>
        <taxon>Bacillales</taxon>
        <taxon>Bacillaceae</taxon>
        <taxon>Aliibacillus</taxon>
    </lineage>
</organism>
<name>A0ABW0U3H3_9BACI</name>
<comment type="caution">
    <text evidence="2">The sequence shown here is derived from an EMBL/GenBank/DDBJ whole genome shotgun (WGS) entry which is preliminary data.</text>
</comment>
<dbReference type="Pfam" id="PF07238">
    <property type="entry name" value="PilZ"/>
    <property type="match status" value="1"/>
</dbReference>
<dbReference type="SUPFAM" id="SSF141371">
    <property type="entry name" value="PilZ domain-like"/>
    <property type="match status" value="1"/>
</dbReference>
<evidence type="ECO:0000313" key="2">
    <source>
        <dbReference type="EMBL" id="MFC5627678.1"/>
    </source>
</evidence>
<dbReference type="Proteomes" id="UP001596143">
    <property type="component" value="Unassembled WGS sequence"/>
</dbReference>
<keyword evidence="3" id="KW-1185">Reference proteome</keyword>
<proteinExistence type="predicted"/>
<evidence type="ECO:0000259" key="1">
    <source>
        <dbReference type="Pfam" id="PF07238"/>
    </source>
</evidence>
<sequence>MSRWGSQTYRRNEGFRLTFKEPIQASIILPKGKPLKEATLHVIDMSLEGAKIMTKWKLPNTEQAIKMRVRIYEKEMRLEGHIVWEKSTFQGYTYGVKLDADTYDVEELLEELKRYVRHDAIKLNNRRLTDGDLYKK</sequence>
<accession>A0ABW0U3H3</accession>